<dbReference type="EMBL" id="JAUFQU010000001">
    <property type="protein sequence ID" value="MDN3705866.1"/>
    <property type="molecule type" value="Genomic_DNA"/>
</dbReference>
<dbReference type="RefSeq" id="WP_290362015.1">
    <property type="nucleotide sequence ID" value="NZ_JAUFQU010000001.1"/>
</dbReference>
<evidence type="ECO:0000313" key="1">
    <source>
        <dbReference type="EMBL" id="MDN3705866.1"/>
    </source>
</evidence>
<gene>
    <name evidence="1" type="ORF">QW060_01845</name>
</gene>
<keyword evidence="2" id="KW-1185">Reference proteome</keyword>
<comment type="caution">
    <text evidence="1">The sequence shown here is derived from an EMBL/GenBank/DDBJ whole genome shotgun (WGS) entry which is preliminary data.</text>
</comment>
<dbReference type="Proteomes" id="UP001242368">
    <property type="component" value="Unassembled WGS sequence"/>
</dbReference>
<reference evidence="2" key="1">
    <citation type="journal article" date="2019" name="Int. J. Syst. Evol. Microbiol.">
        <title>The Global Catalogue of Microorganisms (GCM) 10K type strain sequencing project: providing services to taxonomists for standard genome sequencing and annotation.</title>
        <authorList>
            <consortium name="The Broad Institute Genomics Platform"/>
            <consortium name="The Broad Institute Genome Sequencing Center for Infectious Disease"/>
            <person name="Wu L."/>
            <person name="Ma J."/>
        </authorList>
    </citation>
    <scope>NUCLEOTIDE SEQUENCE [LARGE SCALE GENOMIC DNA]</scope>
    <source>
        <strain evidence="2">CECT 7184</strain>
    </source>
</reference>
<evidence type="ECO:0000313" key="2">
    <source>
        <dbReference type="Proteomes" id="UP001242368"/>
    </source>
</evidence>
<proteinExistence type="predicted"/>
<organism evidence="1 2">
    <name type="scientific">Paenimyroides ceti</name>
    <dbReference type="NCBI Taxonomy" id="395087"/>
    <lineage>
        <taxon>Bacteria</taxon>
        <taxon>Pseudomonadati</taxon>
        <taxon>Bacteroidota</taxon>
        <taxon>Flavobacteriia</taxon>
        <taxon>Flavobacteriales</taxon>
        <taxon>Flavobacteriaceae</taxon>
        <taxon>Paenimyroides</taxon>
    </lineage>
</organism>
<sequence length="47" mass="5731">MTKAKQYLFTKVFINDFKDLLQKVIKSTLKDIFKKQLDCNYFFKLHV</sequence>
<name>A0ABT8CNX6_9FLAO</name>
<protein>
    <submittedName>
        <fullName evidence="1">Uncharacterized protein</fullName>
    </submittedName>
</protein>
<accession>A0ABT8CNX6</accession>